<reference evidence="2" key="1">
    <citation type="submission" date="2021-01" db="EMBL/GenBank/DDBJ databases">
        <title>Whole genome shotgun sequence of Actinoplanes ferrugineus NBRC 15555.</title>
        <authorList>
            <person name="Komaki H."/>
            <person name="Tamura T."/>
        </authorList>
    </citation>
    <scope>NUCLEOTIDE SEQUENCE</scope>
    <source>
        <strain evidence="2">NBRC 15555</strain>
    </source>
</reference>
<evidence type="ECO:0000313" key="3">
    <source>
        <dbReference type="Proteomes" id="UP000598174"/>
    </source>
</evidence>
<protein>
    <submittedName>
        <fullName evidence="2">Uncharacterized protein</fullName>
    </submittedName>
</protein>
<evidence type="ECO:0000313" key="2">
    <source>
        <dbReference type="EMBL" id="GIE15915.1"/>
    </source>
</evidence>
<feature type="transmembrane region" description="Helical" evidence="1">
    <location>
        <begin position="32"/>
        <end position="50"/>
    </location>
</feature>
<gene>
    <name evidence="2" type="ORF">Afe05nite_77550</name>
</gene>
<keyword evidence="1" id="KW-0812">Transmembrane</keyword>
<dbReference type="AlphaFoldDB" id="A0A919MKM1"/>
<evidence type="ECO:0000256" key="1">
    <source>
        <dbReference type="SAM" id="Phobius"/>
    </source>
</evidence>
<feature type="transmembrane region" description="Helical" evidence="1">
    <location>
        <begin position="7"/>
        <end position="26"/>
    </location>
</feature>
<keyword evidence="3" id="KW-1185">Reference proteome</keyword>
<keyword evidence="1" id="KW-0472">Membrane</keyword>
<organism evidence="2 3">
    <name type="scientific">Paractinoplanes ferrugineus</name>
    <dbReference type="NCBI Taxonomy" id="113564"/>
    <lineage>
        <taxon>Bacteria</taxon>
        <taxon>Bacillati</taxon>
        <taxon>Actinomycetota</taxon>
        <taxon>Actinomycetes</taxon>
        <taxon>Micromonosporales</taxon>
        <taxon>Micromonosporaceae</taxon>
        <taxon>Paractinoplanes</taxon>
    </lineage>
</organism>
<comment type="caution">
    <text evidence="2">The sequence shown here is derived from an EMBL/GenBank/DDBJ whole genome shotgun (WGS) entry which is preliminary data.</text>
</comment>
<proteinExistence type="predicted"/>
<accession>A0A919MKM1</accession>
<dbReference type="Proteomes" id="UP000598174">
    <property type="component" value="Unassembled WGS sequence"/>
</dbReference>
<keyword evidence="1" id="KW-1133">Transmembrane helix</keyword>
<sequence>MVRLWQSLDLIATLAVSLVVGTLGMLDLAGGPILSGATLATLGVLAAGTLHTRLQMSALIEPPPADRLLHCADAGPLADLAGAGEIDIVGVTLNRTVRNHAAALAQCLRRGGTVRIAVIDPHGPVLDEAARRSTTPDAAEIFAHRVRPTLDLLAELAATPGRGRLEVRLLDFVPAFGLLSANGSLRVDLYSHALSGTEPALTLHARRDHTWYQHFRGEFEQIWAAARPR</sequence>
<name>A0A919MKM1_9ACTN</name>
<dbReference type="EMBL" id="BOMM01000074">
    <property type="protein sequence ID" value="GIE15915.1"/>
    <property type="molecule type" value="Genomic_DNA"/>
</dbReference>